<dbReference type="Pfam" id="PF04545">
    <property type="entry name" value="Sigma70_r4"/>
    <property type="match status" value="1"/>
</dbReference>
<dbReference type="InterPro" id="IPR007630">
    <property type="entry name" value="RNA_pol_sigma70_r4"/>
</dbReference>
<keyword evidence="3 5" id="KW-0238">DNA-binding</keyword>
<dbReference type="EMBL" id="JAQOUE010000002">
    <property type="protein sequence ID" value="MDT7044084.1"/>
    <property type="molecule type" value="Genomic_DNA"/>
</dbReference>
<dbReference type="Pfam" id="PF04542">
    <property type="entry name" value="Sigma70_r2"/>
    <property type="match status" value="1"/>
</dbReference>
<comment type="function">
    <text evidence="5">Sigma factors are initiation factors that promote the attachment of RNA polymerase to specific initiation sites and are then released.</text>
</comment>
<evidence type="ECO:0000256" key="4">
    <source>
        <dbReference type="ARBA" id="ARBA00023163"/>
    </source>
</evidence>
<feature type="domain" description="RNA polymerase sigma-70" evidence="7">
    <location>
        <begin position="220"/>
        <end position="246"/>
    </location>
</feature>
<name>A0ABU3KC50_9BACT</name>
<keyword evidence="1 5" id="KW-0805">Transcription regulation</keyword>
<keyword evidence="4 5" id="KW-0804">Transcription</keyword>
<comment type="caution">
    <text evidence="8">The sequence shown here is derived from an EMBL/GenBank/DDBJ whole genome shotgun (WGS) entry which is preliminary data.</text>
</comment>
<comment type="similarity">
    <text evidence="5">Belongs to the sigma-70 factor family.</text>
</comment>
<evidence type="ECO:0000259" key="6">
    <source>
        <dbReference type="PROSITE" id="PS00715"/>
    </source>
</evidence>
<dbReference type="NCBIfam" id="TIGR02937">
    <property type="entry name" value="sigma70-ECF"/>
    <property type="match status" value="1"/>
</dbReference>
<dbReference type="Proteomes" id="UP001250932">
    <property type="component" value="Unassembled WGS sequence"/>
</dbReference>
<dbReference type="SUPFAM" id="SSF88946">
    <property type="entry name" value="Sigma2 domain of RNA polymerase sigma factors"/>
    <property type="match status" value="1"/>
</dbReference>
<dbReference type="InterPro" id="IPR013325">
    <property type="entry name" value="RNA_pol_sigma_r2"/>
</dbReference>
<dbReference type="Gene3D" id="1.10.10.10">
    <property type="entry name" value="Winged helix-like DNA-binding domain superfamily/Winged helix DNA-binding domain"/>
    <property type="match status" value="2"/>
</dbReference>
<evidence type="ECO:0000313" key="9">
    <source>
        <dbReference type="Proteomes" id="UP001250932"/>
    </source>
</evidence>
<dbReference type="PIRSF" id="PIRSF000770">
    <property type="entry name" value="RNA_pol_sigma-SigE/K"/>
    <property type="match status" value="1"/>
</dbReference>
<keyword evidence="2 5" id="KW-0731">Sigma factor</keyword>
<dbReference type="InterPro" id="IPR036388">
    <property type="entry name" value="WH-like_DNA-bd_sf"/>
</dbReference>
<evidence type="ECO:0000256" key="3">
    <source>
        <dbReference type="ARBA" id="ARBA00023125"/>
    </source>
</evidence>
<dbReference type="CDD" id="cd06171">
    <property type="entry name" value="Sigma70_r4"/>
    <property type="match status" value="1"/>
</dbReference>
<dbReference type="PRINTS" id="PR00046">
    <property type="entry name" value="SIGMA70FCT"/>
</dbReference>
<dbReference type="InterPro" id="IPR007624">
    <property type="entry name" value="RNA_pol_sigma70_r3"/>
</dbReference>
<protein>
    <recommendedName>
        <fullName evidence="5">RNA polymerase sigma factor</fullName>
    </recommendedName>
</protein>
<proteinExistence type="inferred from homology"/>
<dbReference type="SUPFAM" id="SSF88659">
    <property type="entry name" value="Sigma3 and sigma4 domains of RNA polymerase sigma factors"/>
    <property type="match status" value="2"/>
</dbReference>
<sequence>MPASQFLITIEKLEQAENQIDRGKSDLISANLRLVVSIAKRYLGRGLQFLDLVQEGNLGLMKAVDKFEYQRGYKFSTYATWWIRQRITRALADQANTIRVPVHMHEAMQKVKRVKGHLVQQLGREPRLEELAHALDLPNEKVREITDCIKEPMSLDMPMGDSEDMRLGDFIEDVNIYPPYAAAERYDVQQKVSTALGVLTDREAYIIKKRFGIGFEKDHTLEEISEDFGVTRERIRQIEAVALRKLRQPGCVELLQGLSEN</sequence>
<organism evidence="8 9">
    <name type="scientific">Candidatus Nitronereus thalassa</name>
    <dbReference type="NCBI Taxonomy" id="3020898"/>
    <lineage>
        <taxon>Bacteria</taxon>
        <taxon>Pseudomonadati</taxon>
        <taxon>Nitrospirota</taxon>
        <taxon>Nitrospiria</taxon>
        <taxon>Nitrospirales</taxon>
        <taxon>Nitrospiraceae</taxon>
        <taxon>Candidatus Nitronereus</taxon>
    </lineage>
</organism>
<dbReference type="PROSITE" id="PS00716">
    <property type="entry name" value="SIGMA70_2"/>
    <property type="match status" value="1"/>
</dbReference>
<dbReference type="InterPro" id="IPR000943">
    <property type="entry name" value="RNA_pol_sigma70"/>
</dbReference>
<accession>A0ABU3KC50</accession>
<dbReference type="InterPro" id="IPR007627">
    <property type="entry name" value="RNA_pol_sigma70_r2"/>
</dbReference>
<evidence type="ECO:0000259" key="7">
    <source>
        <dbReference type="PROSITE" id="PS00716"/>
    </source>
</evidence>
<dbReference type="PANTHER" id="PTHR30603">
    <property type="entry name" value="RNA POLYMERASE SIGMA FACTOR RPO"/>
    <property type="match status" value="1"/>
</dbReference>
<dbReference type="InterPro" id="IPR050239">
    <property type="entry name" value="Sigma-70_RNA_pol_init_factors"/>
</dbReference>
<dbReference type="InterPro" id="IPR013324">
    <property type="entry name" value="RNA_pol_sigma_r3/r4-like"/>
</dbReference>
<dbReference type="PANTHER" id="PTHR30603:SF60">
    <property type="entry name" value="RNA POLYMERASE SIGMA FACTOR RPOD"/>
    <property type="match status" value="1"/>
</dbReference>
<dbReference type="PROSITE" id="PS00715">
    <property type="entry name" value="SIGMA70_1"/>
    <property type="match status" value="1"/>
</dbReference>
<keyword evidence="9" id="KW-1185">Reference proteome</keyword>
<gene>
    <name evidence="8" type="ORF">PPG34_17165</name>
</gene>
<dbReference type="Gene3D" id="1.10.601.10">
    <property type="entry name" value="RNA Polymerase Primary Sigma Factor"/>
    <property type="match status" value="1"/>
</dbReference>
<reference evidence="8 9" key="1">
    <citation type="journal article" date="2023" name="ISME J.">
        <title>Cultivation and genomic characterization of novel and ubiquitous marine nitrite-oxidizing bacteria from the Nitrospirales.</title>
        <authorList>
            <person name="Mueller A.J."/>
            <person name="Daebeler A."/>
            <person name="Herbold C.W."/>
            <person name="Kirkegaard R.H."/>
            <person name="Daims H."/>
        </authorList>
    </citation>
    <scope>NUCLEOTIDE SEQUENCE [LARGE SCALE GENOMIC DNA]</scope>
    <source>
        <strain evidence="8 9">EB</strain>
    </source>
</reference>
<dbReference type="Pfam" id="PF04539">
    <property type="entry name" value="Sigma70_r3"/>
    <property type="match status" value="1"/>
</dbReference>
<evidence type="ECO:0000256" key="2">
    <source>
        <dbReference type="ARBA" id="ARBA00023082"/>
    </source>
</evidence>
<evidence type="ECO:0000256" key="5">
    <source>
        <dbReference type="RuleBase" id="RU362124"/>
    </source>
</evidence>
<evidence type="ECO:0000313" key="8">
    <source>
        <dbReference type="EMBL" id="MDT7044084.1"/>
    </source>
</evidence>
<feature type="domain" description="RNA polymerase sigma-70" evidence="6">
    <location>
        <begin position="51"/>
        <end position="64"/>
    </location>
</feature>
<evidence type="ECO:0000256" key="1">
    <source>
        <dbReference type="ARBA" id="ARBA00023015"/>
    </source>
</evidence>
<dbReference type="InterPro" id="IPR014284">
    <property type="entry name" value="RNA_pol_sigma-70_dom"/>
</dbReference>